<dbReference type="InterPro" id="IPR048327">
    <property type="entry name" value="Dyp_perox_N"/>
</dbReference>
<dbReference type="AlphaFoldDB" id="A0A7T0G4C6"/>
<dbReference type="Pfam" id="PF04261">
    <property type="entry name" value="Dyp_perox_N"/>
    <property type="match status" value="1"/>
</dbReference>
<evidence type="ECO:0000259" key="1">
    <source>
        <dbReference type="Pfam" id="PF04261"/>
    </source>
</evidence>
<dbReference type="SUPFAM" id="SSF54909">
    <property type="entry name" value="Dimeric alpha+beta barrel"/>
    <property type="match status" value="1"/>
</dbReference>
<evidence type="ECO:0000313" key="3">
    <source>
        <dbReference type="Proteomes" id="UP000594464"/>
    </source>
</evidence>
<proteinExistence type="predicted"/>
<dbReference type="EMBL" id="CP048620">
    <property type="protein sequence ID" value="QPJ66258.1"/>
    <property type="molecule type" value="Genomic_DNA"/>
</dbReference>
<dbReference type="Proteomes" id="UP000594464">
    <property type="component" value="Chromosome"/>
</dbReference>
<reference evidence="3" key="1">
    <citation type="submission" date="2020-02" db="EMBL/GenBank/DDBJ databases">
        <title>Genomic and physiological characterization of two novel Nitrospinaceae genera.</title>
        <authorList>
            <person name="Mueller A.J."/>
            <person name="Jung M.-Y."/>
            <person name="Strachan C.R."/>
            <person name="Herbold C.W."/>
            <person name="Kirkegaard R.H."/>
            <person name="Daims H."/>
        </authorList>
    </citation>
    <scope>NUCLEOTIDE SEQUENCE [LARGE SCALE GENOMIC DNA]</scope>
</reference>
<feature type="domain" description="Dyp-type peroxidase N-terminal" evidence="1">
    <location>
        <begin position="5"/>
        <end position="134"/>
    </location>
</feature>
<gene>
    <name evidence="2" type="ORF">G3M78_12990</name>
</gene>
<sequence>MSQPQTGILNPSGLERLYLVFEVHDVPLTAMSMAKIGAMAPQLCRQVIAERPESKLAVTVGFGPQLWSFILPGNFPYGFRALKSAEQDGVSIPYTGGDMLFYFSSADRDLNARLADRLGDYTSSMASIVERAEGRSLQAPDAGAPDRSEVFLGNENPELTQSCFSYIRKWSAKQSLGKTDSFVNSNGACDHTFGGENPEDGHLFTMQFHRDFRLFPQWSQDLSTGQPLTGSSYFIPSLDLLTGLRMGGLRMGSLSPTAIWKDF</sequence>
<protein>
    <recommendedName>
        <fullName evidence="1">Dyp-type peroxidase N-terminal domain-containing protein</fullName>
    </recommendedName>
</protein>
<dbReference type="InterPro" id="IPR011008">
    <property type="entry name" value="Dimeric_a/b-barrel"/>
</dbReference>
<evidence type="ECO:0000313" key="2">
    <source>
        <dbReference type="EMBL" id="QPJ66258.1"/>
    </source>
</evidence>
<organism evidence="2 3">
    <name type="scientific">Candidatus Nitrohelix vancouverensis</name>
    <dbReference type="NCBI Taxonomy" id="2705534"/>
    <lineage>
        <taxon>Bacteria</taxon>
        <taxon>Pseudomonadati</taxon>
        <taxon>Nitrospinota/Tectimicrobiota group</taxon>
        <taxon>Nitrospinota</taxon>
        <taxon>Nitrospinia</taxon>
        <taxon>Nitrospinales</taxon>
        <taxon>Nitrospinaceae</taxon>
        <taxon>Candidatus Nitrohelix</taxon>
    </lineage>
</organism>
<dbReference type="KEGG" id="nva:G3M78_12990"/>
<name>A0A7T0G4C6_9BACT</name>
<accession>A0A7T0G4C6</accession>